<organism evidence="6 7">
    <name type="scientific">Sphingosinicella rhizophila</name>
    <dbReference type="NCBI Taxonomy" id="3050082"/>
    <lineage>
        <taxon>Bacteria</taxon>
        <taxon>Pseudomonadati</taxon>
        <taxon>Pseudomonadota</taxon>
        <taxon>Alphaproteobacteria</taxon>
        <taxon>Sphingomonadales</taxon>
        <taxon>Sphingosinicellaceae</taxon>
        <taxon>Sphingosinicella</taxon>
    </lineage>
</organism>
<keyword evidence="7" id="KW-1185">Reference proteome</keyword>
<dbReference type="SUPFAM" id="SSF51206">
    <property type="entry name" value="cAMP-binding domain-like"/>
    <property type="match status" value="1"/>
</dbReference>
<gene>
    <name evidence="6" type="ORF">RQX22_18090</name>
</gene>
<dbReference type="InterPro" id="IPR012318">
    <property type="entry name" value="HTH_CRP"/>
</dbReference>
<evidence type="ECO:0000256" key="1">
    <source>
        <dbReference type="ARBA" id="ARBA00023015"/>
    </source>
</evidence>
<dbReference type="Pfam" id="PF13545">
    <property type="entry name" value="HTH_Crp_2"/>
    <property type="match status" value="1"/>
</dbReference>
<dbReference type="InterPro" id="IPR014710">
    <property type="entry name" value="RmlC-like_jellyroll"/>
</dbReference>
<dbReference type="Proteomes" id="UP001259572">
    <property type="component" value="Unassembled WGS sequence"/>
</dbReference>
<name>A0ABU3QCK0_9SPHN</name>
<dbReference type="PRINTS" id="PR00034">
    <property type="entry name" value="HTHCRP"/>
</dbReference>
<dbReference type="InterPro" id="IPR036390">
    <property type="entry name" value="WH_DNA-bd_sf"/>
</dbReference>
<dbReference type="SMART" id="SM00100">
    <property type="entry name" value="cNMP"/>
    <property type="match status" value="1"/>
</dbReference>
<dbReference type="PROSITE" id="PS50042">
    <property type="entry name" value="CNMP_BINDING_3"/>
    <property type="match status" value="1"/>
</dbReference>
<dbReference type="RefSeq" id="WP_315728420.1">
    <property type="nucleotide sequence ID" value="NZ_JAVUPU010000013.1"/>
</dbReference>
<sequence length="259" mass="28640">MRSRSEEEDGTAIANRTAYPRGKRVSLIPADHACGLCPVRLQTFCGLLEAEDLARFKYQGSTGRLKPGEPLFHEGDAADLVYNLTAGTLKLYKLLPDGRRQIIGFLLPGDFLGTAPGDHAFSAEAVEPAEYCRFARARFDAFVDTHPEIGRELYLMAVHELAAAREQMVLLGRKTAAERLATFLLGLFDRARARNADWEIVRLPMSRTDIADYLGLTKETVSRSFTAFRTAGMIRLLPADRVELLQRGPLEELASANAG</sequence>
<dbReference type="SUPFAM" id="SSF46785">
    <property type="entry name" value="Winged helix' DNA-binding domain"/>
    <property type="match status" value="1"/>
</dbReference>
<dbReference type="EMBL" id="JAVUPU010000013">
    <property type="protein sequence ID" value="MDT9600874.1"/>
    <property type="molecule type" value="Genomic_DNA"/>
</dbReference>
<dbReference type="Gene3D" id="1.10.10.10">
    <property type="entry name" value="Winged helix-like DNA-binding domain superfamily/Winged helix DNA-binding domain"/>
    <property type="match status" value="1"/>
</dbReference>
<keyword evidence="1" id="KW-0805">Transcription regulation</keyword>
<dbReference type="InterPro" id="IPR018490">
    <property type="entry name" value="cNMP-bd_dom_sf"/>
</dbReference>
<dbReference type="CDD" id="cd00092">
    <property type="entry name" value="HTH_CRP"/>
    <property type="match status" value="1"/>
</dbReference>
<dbReference type="InterPro" id="IPR036388">
    <property type="entry name" value="WH-like_DNA-bd_sf"/>
</dbReference>
<dbReference type="PROSITE" id="PS51063">
    <property type="entry name" value="HTH_CRP_2"/>
    <property type="match status" value="1"/>
</dbReference>
<keyword evidence="2" id="KW-0238">DNA-binding</keyword>
<dbReference type="Pfam" id="PF00027">
    <property type="entry name" value="cNMP_binding"/>
    <property type="match status" value="1"/>
</dbReference>
<dbReference type="InterPro" id="IPR018335">
    <property type="entry name" value="Tscrpt_reg_HTH_Crp-type_CS"/>
</dbReference>
<reference evidence="6 7" key="1">
    <citation type="submission" date="2023-05" db="EMBL/GenBank/DDBJ databases">
        <authorList>
            <person name="Guo Y."/>
        </authorList>
    </citation>
    <scope>NUCLEOTIDE SEQUENCE [LARGE SCALE GENOMIC DNA]</scope>
    <source>
        <strain evidence="6 7">GR2756</strain>
    </source>
</reference>
<evidence type="ECO:0000313" key="7">
    <source>
        <dbReference type="Proteomes" id="UP001259572"/>
    </source>
</evidence>
<accession>A0ABU3QCK0</accession>
<evidence type="ECO:0000313" key="6">
    <source>
        <dbReference type="EMBL" id="MDT9600874.1"/>
    </source>
</evidence>
<evidence type="ECO:0000259" key="4">
    <source>
        <dbReference type="PROSITE" id="PS50042"/>
    </source>
</evidence>
<dbReference type="InterPro" id="IPR050397">
    <property type="entry name" value="Env_Response_Regulators"/>
</dbReference>
<protein>
    <submittedName>
        <fullName evidence="6">Helix-turn-helix domain-containing protein</fullName>
    </submittedName>
</protein>
<proteinExistence type="predicted"/>
<feature type="domain" description="HTH crp-type" evidence="5">
    <location>
        <begin position="174"/>
        <end position="248"/>
    </location>
</feature>
<feature type="domain" description="Cyclic nucleotide-binding" evidence="4">
    <location>
        <begin position="65"/>
        <end position="113"/>
    </location>
</feature>
<evidence type="ECO:0000259" key="5">
    <source>
        <dbReference type="PROSITE" id="PS51063"/>
    </source>
</evidence>
<dbReference type="CDD" id="cd00038">
    <property type="entry name" value="CAP_ED"/>
    <property type="match status" value="1"/>
</dbReference>
<comment type="caution">
    <text evidence="6">The sequence shown here is derived from an EMBL/GenBank/DDBJ whole genome shotgun (WGS) entry which is preliminary data.</text>
</comment>
<evidence type="ECO:0000256" key="2">
    <source>
        <dbReference type="ARBA" id="ARBA00023125"/>
    </source>
</evidence>
<dbReference type="SMART" id="SM00419">
    <property type="entry name" value="HTH_CRP"/>
    <property type="match status" value="1"/>
</dbReference>
<dbReference type="PANTHER" id="PTHR24567:SF75">
    <property type="entry name" value="FUMARATE AND NITRATE REDUCTION REGULATORY PROTEIN"/>
    <property type="match status" value="1"/>
</dbReference>
<dbReference type="PROSITE" id="PS00042">
    <property type="entry name" value="HTH_CRP_1"/>
    <property type="match status" value="1"/>
</dbReference>
<dbReference type="PANTHER" id="PTHR24567">
    <property type="entry name" value="CRP FAMILY TRANSCRIPTIONAL REGULATORY PROTEIN"/>
    <property type="match status" value="1"/>
</dbReference>
<evidence type="ECO:0000256" key="3">
    <source>
        <dbReference type="ARBA" id="ARBA00023163"/>
    </source>
</evidence>
<dbReference type="Gene3D" id="2.60.120.10">
    <property type="entry name" value="Jelly Rolls"/>
    <property type="match status" value="1"/>
</dbReference>
<keyword evidence="3" id="KW-0804">Transcription</keyword>
<dbReference type="InterPro" id="IPR000595">
    <property type="entry name" value="cNMP-bd_dom"/>
</dbReference>